<keyword evidence="2" id="KW-0732">Signal</keyword>
<feature type="signal peptide" evidence="2">
    <location>
        <begin position="1"/>
        <end position="25"/>
    </location>
</feature>
<feature type="region of interest" description="Disordered" evidence="1">
    <location>
        <begin position="229"/>
        <end position="251"/>
    </location>
</feature>
<evidence type="ECO:0008006" key="5">
    <source>
        <dbReference type="Google" id="ProtNLM"/>
    </source>
</evidence>
<organism evidence="3 4">
    <name type="scientific">Actinoplanes palleronii</name>
    <dbReference type="NCBI Taxonomy" id="113570"/>
    <lineage>
        <taxon>Bacteria</taxon>
        <taxon>Bacillati</taxon>
        <taxon>Actinomycetota</taxon>
        <taxon>Actinomycetes</taxon>
        <taxon>Micromonosporales</taxon>
        <taxon>Micromonosporaceae</taxon>
        <taxon>Actinoplanes</taxon>
    </lineage>
</organism>
<sequence>MTRDRRLSRRRLLLAALGITAGVAAGCTGQPPSKEPSPSPDASLLHDDISDGVTVQDRGFSTFAVAGGEAGRRIVGAAAVLRNTTGKPMRAHVRLRLVDGSGHGWRSAEQNDWTSVINTGWVNLPPGQSVDFGGAYQVDASQAARVAGVVLYVRGETVDQSVLLPATIGKLTPPTTPKDEWSYVTFGVDNTGAGFKEPNYSLVFRSPEGRLIGGWFVDRATSLTITPALPEGETDEYPRGASEHTLPTWLPPGIQPKNTTMYVWP</sequence>
<dbReference type="PROSITE" id="PS51257">
    <property type="entry name" value="PROKAR_LIPOPROTEIN"/>
    <property type="match status" value="1"/>
</dbReference>
<protein>
    <recommendedName>
        <fullName evidence="5">Lipoprotein</fullName>
    </recommendedName>
</protein>
<evidence type="ECO:0000313" key="3">
    <source>
        <dbReference type="EMBL" id="GIE68708.1"/>
    </source>
</evidence>
<evidence type="ECO:0000313" key="4">
    <source>
        <dbReference type="Proteomes" id="UP000624709"/>
    </source>
</evidence>
<dbReference type="Proteomes" id="UP000624709">
    <property type="component" value="Unassembled WGS sequence"/>
</dbReference>
<accession>A0ABQ4BDE9</accession>
<keyword evidence="4" id="KW-1185">Reference proteome</keyword>
<comment type="caution">
    <text evidence="3">The sequence shown here is derived from an EMBL/GenBank/DDBJ whole genome shotgun (WGS) entry which is preliminary data.</text>
</comment>
<dbReference type="InterPro" id="IPR006311">
    <property type="entry name" value="TAT_signal"/>
</dbReference>
<dbReference type="RefSeq" id="WP_203826990.1">
    <property type="nucleotide sequence ID" value="NZ_BAAATY010000022.1"/>
</dbReference>
<reference evidence="3 4" key="1">
    <citation type="submission" date="2021-01" db="EMBL/GenBank/DDBJ databases">
        <title>Whole genome shotgun sequence of Actinoplanes palleronii NBRC 14916.</title>
        <authorList>
            <person name="Komaki H."/>
            <person name="Tamura T."/>
        </authorList>
    </citation>
    <scope>NUCLEOTIDE SEQUENCE [LARGE SCALE GENOMIC DNA]</scope>
    <source>
        <strain evidence="3 4">NBRC 14916</strain>
    </source>
</reference>
<proteinExistence type="predicted"/>
<evidence type="ECO:0000256" key="1">
    <source>
        <dbReference type="SAM" id="MobiDB-lite"/>
    </source>
</evidence>
<gene>
    <name evidence="3" type="ORF">Apa02nite_048160</name>
</gene>
<name>A0ABQ4BDE9_9ACTN</name>
<evidence type="ECO:0000256" key="2">
    <source>
        <dbReference type="SAM" id="SignalP"/>
    </source>
</evidence>
<dbReference type="PROSITE" id="PS51318">
    <property type="entry name" value="TAT"/>
    <property type="match status" value="1"/>
</dbReference>
<dbReference type="EMBL" id="BOMS01000073">
    <property type="protein sequence ID" value="GIE68708.1"/>
    <property type="molecule type" value="Genomic_DNA"/>
</dbReference>
<feature type="chain" id="PRO_5045988569" description="Lipoprotein" evidence="2">
    <location>
        <begin position="26"/>
        <end position="265"/>
    </location>
</feature>